<name>A0ABR2ANR6_9ROSI</name>
<dbReference type="EMBL" id="JBBPBM010000435">
    <property type="protein sequence ID" value="KAK8495455.1"/>
    <property type="molecule type" value="Genomic_DNA"/>
</dbReference>
<proteinExistence type="predicted"/>
<evidence type="ECO:0000313" key="2">
    <source>
        <dbReference type="Proteomes" id="UP001472677"/>
    </source>
</evidence>
<keyword evidence="2" id="KW-1185">Reference proteome</keyword>
<evidence type="ECO:0000313" key="1">
    <source>
        <dbReference type="EMBL" id="KAK8495455.1"/>
    </source>
</evidence>
<organism evidence="1 2">
    <name type="scientific">Hibiscus sabdariffa</name>
    <name type="common">roselle</name>
    <dbReference type="NCBI Taxonomy" id="183260"/>
    <lineage>
        <taxon>Eukaryota</taxon>
        <taxon>Viridiplantae</taxon>
        <taxon>Streptophyta</taxon>
        <taxon>Embryophyta</taxon>
        <taxon>Tracheophyta</taxon>
        <taxon>Spermatophyta</taxon>
        <taxon>Magnoliopsida</taxon>
        <taxon>eudicotyledons</taxon>
        <taxon>Gunneridae</taxon>
        <taxon>Pentapetalae</taxon>
        <taxon>rosids</taxon>
        <taxon>malvids</taxon>
        <taxon>Malvales</taxon>
        <taxon>Malvaceae</taxon>
        <taxon>Malvoideae</taxon>
        <taxon>Hibiscus</taxon>
    </lineage>
</organism>
<dbReference type="Proteomes" id="UP001472677">
    <property type="component" value="Unassembled WGS sequence"/>
</dbReference>
<sequence>MHLSTSSKRGPRQRRPNLWLTYPMRLILLPPTLPETTPFTQPSVQSFSSLKLVELTRTSSRSNMFSRSLNGQVRISSRPIPIAKPNESSYYIRLEKVSEDLFERFGNEDGVIQLGLSENRASISF</sequence>
<gene>
    <name evidence="1" type="ORF">V6N12_044410</name>
</gene>
<accession>A0ABR2ANR6</accession>
<protein>
    <submittedName>
        <fullName evidence="1">Uncharacterized protein</fullName>
    </submittedName>
</protein>
<reference evidence="1 2" key="1">
    <citation type="journal article" date="2024" name="G3 (Bethesda)">
        <title>Genome assembly of Hibiscus sabdariffa L. provides insights into metabolisms of medicinal natural products.</title>
        <authorList>
            <person name="Kim T."/>
        </authorList>
    </citation>
    <scope>NUCLEOTIDE SEQUENCE [LARGE SCALE GENOMIC DNA]</scope>
    <source>
        <strain evidence="1">TK-2024</strain>
        <tissue evidence="1">Old leaves</tissue>
    </source>
</reference>
<comment type="caution">
    <text evidence="1">The sequence shown here is derived from an EMBL/GenBank/DDBJ whole genome shotgun (WGS) entry which is preliminary data.</text>
</comment>